<dbReference type="PANTHER" id="PTHR43689:SF8">
    <property type="entry name" value="ALPHA_BETA-HYDROLASES SUPERFAMILY PROTEIN"/>
    <property type="match status" value="1"/>
</dbReference>
<dbReference type="RefSeq" id="WP_380230838.1">
    <property type="nucleotide sequence ID" value="NZ_JBHSVH010000002.1"/>
</dbReference>
<feature type="domain" description="AB hydrolase-1" evidence="2">
    <location>
        <begin position="42"/>
        <end position="264"/>
    </location>
</feature>
<feature type="region of interest" description="Disordered" evidence="1">
    <location>
        <begin position="1"/>
        <end position="24"/>
    </location>
</feature>
<evidence type="ECO:0000313" key="3">
    <source>
        <dbReference type="EMBL" id="MFC7179697.1"/>
    </source>
</evidence>
<feature type="compositionally biased region" description="Low complexity" evidence="1">
    <location>
        <begin position="1"/>
        <end position="21"/>
    </location>
</feature>
<dbReference type="SUPFAM" id="SSF53474">
    <property type="entry name" value="alpha/beta-Hydrolases"/>
    <property type="match status" value="1"/>
</dbReference>
<accession>A0ABW2FU89</accession>
<dbReference type="InterPro" id="IPR000073">
    <property type="entry name" value="AB_hydrolase_1"/>
</dbReference>
<dbReference type="InterPro" id="IPR029058">
    <property type="entry name" value="AB_hydrolase_fold"/>
</dbReference>
<dbReference type="Pfam" id="PF12697">
    <property type="entry name" value="Abhydrolase_6"/>
    <property type="match status" value="1"/>
</dbReference>
<keyword evidence="3" id="KW-0378">Hydrolase</keyword>
<dbReference type="EMBL" id="JBHTAJ010000013">
    <property type="protein sequence ID" value="MFC7179697.1"/>
    <property type="molecule type" value="Genomic_DNA"/>
</dbReference>
<evidence type="ECO:0000256" key="1">
    <source>
        <dbReference type="SAM" id="MobiDB-lite"/>
    </source>
</evidence>
<dbReference type="PRINTS" id="PR00111">
    <property type="entry name" value="ABHYDROLASE"/>
</dbReference>
<keyword evidence="4" id="KW-1185">Reference proteome</keyword>
<proteinExistence type="predicted"/>
<comment type="caution">
    <text evidence="3">The sequence shown here is derived from an EMBL/GenBank/DDBJ whole genome shotgun (WGS) entry which is preliminary data.</text>
</comment>
<dbReference type="Proteomes" id="UP001596435">
    <property type="component" value="Unassembled WGS sequence"/>
</dbReference>
<dbReference type="GO" id="GO:0016787">
    <property type="term" value="F:hydrolase activity"/>
    <property type="evidence" value="ECO:0007669"/>
    <property type="project" value="UniProtKB-KW"/>
</dbReference>
<sequence length="275" mass="28508">MTPTTRTPDPTTRTQDPTTGTRRLRPGLDVDLAEAGAGRTALVLHGGGGPRTVDGLARHLAGSMRAVTPTHPGWNGTDRSAAVRTVADLTDAYLGLLAADDTRGAVVVGSSIGGWIGMEAALRDTDGRIGALVLVNSVGVLIEGEPIRDVSALGPRGLAEHAYHDPGRFAVDPAGLTPAQAAVQRANAAALKDLAGDPYMHDPGLLARLGGLRVPTLVLWGAADGIVTPAYGRRLADAIPDARFELLPEAGHLPQIERPGATFEAIDAFLRDSGR</sequence>
<evidence type="ECO:0000259" key="2">
    <source>
        <dbReference type="Pfam" id="PF12697"/>
    </source>
</evidence>
<name>A0ABW2FU89_9ACTN</name>
<protein>
    <submittedName>
        <fullName evidence="3">Alpha/beta fold hydrolase</fullName>
    </submittedName>
</protein>
<gene>
    <name evidence="3" type="ORF">ACFQMG_08990</name>
</gene>
<reference evidence="4" key="1">
    <citation type="journal article" date="2019" name="Int. J. Syst. Evol. Microbiol.">
        <title>The Global Catalogue of Microorganisms (GCM) 10K type strain sequencing project: providing services to taxonomists for standard genome sequencing and annotation.</title>
        <authorList>
            <consortium name="The Broad Institute Genomics Platform"/>
            <consortium name="The Broad Institute Genome Sequencing Center for Infectious Disease"/>
            <person name="Wu L."/>
            <person name="Ma J."/>
        </authorList>
    </citation>
    <scope>NUCLEOTIDE SEQUENCE [LARGE SCALE GENOMIC DNA]</scope>
    <source>
        <strain evidence="4">CGMCC 1.12859</strain>
    </source>
</reference>
<dbReference type="Gene3D" id="3.40.50.1820">
    <property type="entry name" value="alpha/beta hydrolase"/>
    <property type="match status" value="1"/>
</dbReference>
<dbReference type="PANTHER" id="PTHR43689">
    <property type="entry name" value="HYDROLASE"/>
    <property type="match status" value="1"/>
</dbReference>
<organism evidence="3 4">
    <name type="scientific">Kitasatospora paranensis</name>
    <dbReference type="NCBI Taxonomy" id="258053"/>
    <lineage>
        <taxon>Bacteria</taxon>
        <taxon>Bacillati</taxon>
        <taxon>Actinomycetota</taxon>
        <taxon>Actinomycetes</taxon>
        <taxon>Kitasatosporales</taxon>
        <taxon>Streptomycetaceae</taxon>
        <taxon>Kitasatospora</taxon>
    </lineage>
</organism>
<evidence type="ECO:0000313" key="4">
    <source>
        <dbReference type="Proteomes" id="UP001596435"/>
    </source>
</evidence>